<gene>
    <name evidence="2" type="ORF">IF202_08610</name>
</gene>
<dbReference type="EMBL" id="JACYFC010000002">
    <property type="protein sequence ID" value="MBD5771115.1"/>
    <property type="molecule type" value="Genomic_DNA"/>
</dbReference>
<organism evidence="2 3">
    <name type="scientific">Marinomonas colpomeniae</name>
    <dbReference type="NCBI Taxonomy" id="2774408"/>
    <lineage>
        <taxon>Bacteria</taxon>
        <taxon>Pseudomonadati</taxon>
        <taxon>Pseudomonadota</taxon>
        <taxon>Gammaproteobacteria</taxon>
        <taxon>Oceanospirillales</taxon>
        <taxon>Oceanospirillaceae</taxon>
        <taxon>Marinomonas</taxon>
    </lineage>
</organism>
<dbReference type="Proteomes" id="UP000604161">
    <property type="component" value="Unassembled WGS sequence"/>
</dbReference>
<dbReference type="CDD" id="cd02440">
    <property type="entry name" value="AdoMet_MTases"/>
    <property type="match status" value="1"/>
</dbReference>
<sequence length="270" mass="31220">MKAIPLVKKIYHMYKKINRYGKIKSVNLHVEGINLGSGANWCEWFWQGIDSLDGEFLDETTVLPFKDGSLDAVYTSHFIEHVTDEVATHLFFEVYRVLKPGGIFRIVAPNFELFHQAILENDMSIFNEIGFKGRPEWEEAGVDSNVENLALHWFANYQTVPYLESELNGKQKDFYRGPPIIAREQVLNQANLLSTEDFGSWVVSHVPKDRLLSGGHISTWTHRKLNQFLEKSGFRKCNPSTFNCSKNNRMSKFDTMPNREKQSLYHEVVK</sequence>
<evidence type="ECO:0000259" key="1">
    <source>
        <dbReference type="Pfam" id="PF08241"/>
    </source>
</evidence>
<dbReference type="SUPFAM" id="SSF53335">
    <property type="entry name" value="S-adenosyl-L-methionine-dependent methyltransferases"/>
    <property type="match status" value="1"/>
</dbReference>
<proteinExistence type="predicted"/>
<name>A0ABR8NZS7_9GAMM</name>
<evidence type="ECO:0000313" key="2">
    <source>
        <dbReference type="EMBL" id="MBD5771115.1"/>
    </source>
</evidence>
<evidence type="ECO:0000313" key="3">
    <source>
        <dbReference type="Proteomes" id="UP000604161"/>
    </source>
</evidence>
<reference evidence="2 3" key="1">
    <citation type="submission" date="2020-09" db="EMBL/GenBank/DDBJ databases">
        <title>Marinomonas sp. nov., isolated from the cysticercosis algae of Qingdao, China.</title>
        <authorList>
            <person name="Sun X."/>
        </authorList>
    </citation>
    <scope>NUCLEOTIDE SEQUENCE [LARGE SCALE GENOMIC DNA]</scope>
    <source>
        <strain evidence="2 3">SM2066</strain>
    </source>
</reference>
<dbReference type="GO" id="GO:0008168">
    <property type="term" value="F:methyltransferase activity"/>
    <property type="evidence" value="ECO:0007669"/>
    <property type="project" value="UniProtKB-KW"/>
</dbReference>
<protein>
    <submittedName>
        <fullName evidence="2">Methyltransferase domain-containing protein</fullName>
    </submittedName>
</protein>
<dbReference type="Gene3D" id="3.40.50.150">
    <property type="entry name" value="Vaccinia Virus protein VP39"/>
    <property type="match status" value="1"/>
</dbReference>
<accession>A0ABR8NZS7</accession>
<keyword evidence="2" id="KW-0808">Transferase</keyword>
<dbReference type="GO" id="GO:0032259">
    <property type="term" value="P:methylation"/>
    <property type="evidence" value="ECO:0007669"/>
    <property type="project" value="UniProtKB-KW"/>
</dbReference>
<keyword evidence="2" id="KW-0489">Methyltransferase</keyword>
<dbReference type="InterPro" id="IPR029063">
    <property type="entry name" value="SAM-dependent_MTases_sf"/>
</dbReference>
<comment type="caution">
    <text evidence="2">The sequence shown here is derived from an EMBL/GenBank/DDBJ whole genome shotgun (WGS) entry which is preliminary data.</text>
</comment>
<feature type="domain" description="Methyltransferase type 11" evidence="1">
    <location>
        <begin position="62"/>
        <end position="105"/>
    </location>
</feature>
<dbReference type="RefSeq" id="WP_191594462.1">
    <property type="nucleotide sequence ID" value="NZ_JACYFC010000002.1"/>
</dbReference>
<keyword evidence="3" id="KW-1185">Reference proteome</keyword>
<dbReference type="Pfam" id="PF08241">
    <property type="entry name" value="Methyltransf_11"/>
    <property type="match status" value="1"/>
</dbReference>
<dbReference type="InterPro" id="IPR013216">
    <property type="entry name" value="Methyltransf_11"/>
</dbReference>